<dbReference type="Proteomes" id="UP000468735">
    <property type="component" value="Unassembled WGS sequence"/>
</dbReference>
<dbReference type="AlphaFoldDB" id="A0A6H9YXR6"/>
<evidence type="ECO:0000313" key="1">
    <source>
        <dbReference type="EMBL" id="KAB2346562.1"/>
    </source>
</evidence>
<gene>
    <name evidence="1" type="ORF">F8566_24260</name>
</gene>
<dbReference type="SUPFAM" id="SSF53335">
    <property type="entry name" value="S-adenosyl-L-methionine-dependent methyltransferases"/>
    <property type="match status" value="1"/>
</dbReference>
<evidence type="ECO:0000313" key="2">
    <source>
        <dbReference type="Proteomes" id="UP000468735"/>
    </source>
</evidence>
<dbReference type="Pfam" id="PF13489">
    <property type="entry name" value="Methyltransf_23"/>
    <property type="match status" value="1"/>
</dbReference>
<protein>
    <submittedName>
        <fullName evidence="1">Class I SAM-dependent methyltransferase</fullName>
    </submittedName>
</protein>
<dbReference type="GO" id="GO:0032259">
    <property type="term" value="P:methylation"/>
    <property type="evidence" value="ECO:0007669"/>
    <property type="project" value="UniProtKB-KW"/>
</dbReference>
<dbReference type="CDD" id="cd02440">
    <property type="entry name" value="AdoMet_MTases"/>
    <property type="match status" value="1"/>
</dbReference>
<dbReference type="OrthoDB" id="189743at2"/>
<name>A0A6H9YXR6_9ACTN</name>
<accession>A0A6H9YXR6</accession>
<comment type="caution">
    <text evidence="1">The sequence shown here is derived from an EMBL/GenBank/DDBJ whole genome shotgun (WGS) entry which is preliminary data.</text>
</comment>
<keyword evidence="1" id="KW-0489">Methyltransferase</keyword>
<reference evidence="1 2" key="1">
    <citation type="submission" date="2019-09" db="EMBL/GenBank/DDBJ databases">
        <title>Actinomadura physcomitrii sp. nov., a novel actinomycete isolated from moss [Physcomitrium sphaericum (Ludw) Fuernr].</title>
        <authorList>
            <person name="Zhuang X."/>
            <person name="Liu C."/>
        </authorList>
    </citation>
    <scope>NUCLEOTIDE SEQUENCE [LARGE SCALE GENOMIC DNA]</scope>
    <source>
        <strain evidence="1 2">HMC1</strain>
    </source>
</reference>
<sequence>MMLISLLVAAGVTANAVRLRRRLGGLRRMDVPTEDGHTDGRPDGLADDHAVPDDAYRLITAKGGVVSGRLRRAAFDHAFAGDLQILDLIPADLPVERALDLARDVDPRRYRTDPAAPGRGAGFATLVCDDVLGRAGVRAGSMEPGDFGAATVRLRQYALPPIEGAGAGAAMVVVPCRLTPRLPVSDGRRAWLRGLGISVKRRITGLLLGYGLVGLALVADLWWGMLAVAAYSAVPYIVFAGSVLSPRDLHRSALLRMIQTPLQCWKTLTCPQTDWERRVAERERETRAWYGNQIAQGVARFLEPLRDDCPWCGSLAFRKLLTSGDVPQGKPGSFRLERCGDCGHIFQNPALNAAGLDFYDRDLPDGPGGAAGERILAGQTKLHRARAKLVAAHARSRPRTWLDVGSGHGHFCRTARTVLRDTEFDGLDAWAAGGAEEGVRRGWLRRGYRGRFTELMDELFGRYDVVSMHRYLEHAADPLAELDAAAKVLMPGGHLLIELADPESLVGKAFGRWWTPWTQPRHRHLIPIGNLEAALGARGLRIVARRRRRAHQRYDVARTVLGMLRTLGPDPRRPWAPWPPTAGAWVRCGLAVTCAGPLLAAAVVLDLVVLPLVPRTSNAYRVLARKDEG</sequence>
<proteinExistence type="predicted"/>
<keyword evidence="2" id="KW-1185">Reference proteome</keyword>
<dbReference type="GO" id="GO:0008168">
    <property type="term" value="F:methyltransferase activity"/>
    <property type="evidence" value="ECO:0007669"/>
    <property type="project" value="UniProtKB-KW"/>
</dbReference>
<dbReference type="InterPro" id="IPR029063">
    <property type="entry name" value="SAM-dependent_MTases_sf"/>
</dbReference>
<organism evidence="1 2">
    <name type="scientific">Actinomadura rudentiformis</name>
    <dbReference type="NCBI Taxonomy" id="359158"/>
    <lineage>
        <taxon>Bacteria</taxon>
        <taxon>Bacillati</taxon>
        <taxon>Actinomycetota</taxon>
        <taxon>Actinomycetes</taxon>
        <taxon>Streptosporangiales</taxon>
        <taxon>Thermomonosporaceae</taxon>
        <taxon>Actinomadura</taxon>
    </lineage>
</organism>
<dbReference type="EMBL" id="WBMT01000011">
    <property type="protein sequence ID" value="KAB2346562.1"/>
    <property type="molecule type" value="Genomic_DNA"/>
</dbReference>
<dbReference type="Gene3D" id="3.40.50.150">
    <property type="entry name" value="Vaccinia Virus protein VP39"/>
    <property type="match status" value="1"/>
</dbReference>
<keyword evidence="1" id="KW-0808">Transferase</keyword>